<keyword evidence="2" id="KW-0804">Transcription</keyword>
<dbReference type="GO" id="GO:0001228">
    <property type="term" value="F:DNA-binding transcription activator activity, RNA polymerase II-specific"/>
    <property type="evidence" value="ECO:0007669"/>
    <property type="project" value="TreeGrafter"/>
</dbReference>
<dbReference type="EMBL" id="ML769491">
    <property type="protein sequence ID" value="KAE9397839.1"/>
    <property type="molecule type" value="Genomic_DNA"/>
</dbReference>
<dbReference type="PANTHER" id="PTHR10270:SF161">
    <property type="entry name" value="SEX-DETERMINING REGION Y PROTEIN"/>
    <property type="match status" value="1"/>
</dbReference>
<sequence>MPPIFGWTPSTESTEELSSALGPASPLSTSSYEDDTHTSLSFDQPARKGDPNWAPRPRNAFMIFRCQYCKEHARGPGGSKRGQDVDTTMSKRASVAWHALSEDEQNYYRRLADKEKRDHARAHPGYRYRPKPRSSSRKSRSKAVSRASKSADSRLESYERRTDHNSSLPSALPVEITPKRLKRRSTSVPPLPPLFLTPDERLGMRRTKSDMQSIKASMSSPSLSSTSYGFVFPETEYSNHVSPLQFGSPTPTSSSFPVSGYHTPPLGTIPSLTGWNGEMMDVPMERTSSSSSTLSMHSSTPSWASHPSEMNYQMTQASYLPDARPRAAGMYDGVFWNHSQEGMMSSMSSRYQPNVDNAALHNYNLGLSNQVVSPDDFMLFDVPIDEQRIFEGFVHY</sequence>
<evidence type="ECO:0000256" key="2">
    <source>
        <dbReference type="ARBA" id="ARBA00023163"/>
    </source>
</evidence>
<dbReference type="InterPro" id="IPR036910">
    <property type="entry name" value="HMG_box_dom_sf"/>
</dbReference>
<dbReference type="Proteomes" id="UP000799118">
    <property type="component" value="Unassembled WGS sequence"/>
</dbReference>
<dbReference type="CDD" id="cd01389">
    <property type="entry name" value="HMG-box_ROX1-like"/>
    <property type="match status" value="1"/>
</dbReference>
<dbReference type="GO" id="GO:0030154">
    <property type="term" value="P:cell differentiation"/>
    <property type="evidence" value="ECO:0007669"/>
    <property type="project" value="TreeGrafter"/>
</dbReference>
<name>A0A6A4HH49_9AGAR</name>
<gene>
    <name evidence="6" type="ORF">BT96DRAFT_976733</name>
</gene>
<dbReference type="OrthoDB" id="6247875at2759"/>
<dbReference type="PANTHER" id="PTHR10270">
    <property type="entry name" value="SOX TRANSCRIPTION FACTOR"/>
    <property type="match status" value="1"/>
</dbReference>
<protein>
    <recommendedName>
        <fullName evidence="5">HMG box domain-containing protein</fullName>
    </recommendedName>
</protein>
<accession>A0A6A4HH49</accession>
<feature type="region of interest" description="Disordered" evidence="4">
    <location>
        <begin position="1"/>
        <end position="56"/>
    </location>
</feature>
<feature type="compositionally biased region" description="Basic residues" evidence="4">
    <location>
        <begin position="119"/>
        <end position="143"/>
    </location>
</feature>
<dbReference type="SUPFAM" id="SSF47095">
    <property type="entry name" value="HMG-box"/>
    <property type="match status" value="1"/>
</dbReference>
<dbReference type="PROSITE" id="PS50118">
    <property type="entry name" value="HMG_BOX_2"/>
    <property type="match status" value="1"/>
</dbReference>
<feature type="compositionally biased region" description="Basic and acidic residues" evidence="4">
    <location>
        <begin position="149"/>
        <end position="164"/>
    </location>
</feature>
<dbReference type="SMART" id="SM00398">
    <property type="entry name" value="HMG"/>
    <property type="match status" value="1"/>
</dbReference>
<evidence type="ECO:0000313" key="6">
    <source>
        <dbReference type="EMBL" id="KAE9397839.1"/>
    </source>
</evidence>
<evidence type="ECO:0000256" key="3">
    <source>
        <dbReference type="PROSITE-ProRule" id="PRU00267"/>
    </source>
</evidence>
<dbReference type="GO" id="GO:0005634">
    <property type="term" value="C:nucleus"/>
    <property type="evidence" value="ECO:0007669"/>
    <property type="project" value="UniProtKB-UniRule"/>
</dbReference>
<feature type="region of interest" description="Disordered" evidence="4">
    <location>
        <begin position="113"/>
        <end position="198"/>
    </location>
</feature>
<dbReference type="AlphaFoldDB" id="A0A6A4HH49"/>
<proteinExistence type="predicted"/>
<organism evidence="6 7">
    <name type="scientific">Gymnopus androsaceus JB14</name>
    <dbReference type="NCBI Taxonomy" id="1447944"/>
    <lineage>
        <taxon>Eukaryota</taxon>
        <taxon>Fungi</taxon>
        <taxon>Dikarya</taxon>
        <taxon>Basidiomycota</taxon>
        <taxon>Agaricomycotina</taxon>
        <taxon>Agaricomycetes</taxon>
        <taxon>Agaricomycetidae</taxon>
        <taxon>Agaricales</taxon>
        <taxon>Marasmiineae</taxon>
        <taxon>Omphalotaceae</taxon>
        <taxon>Gymnopus</taxon>
    </lineage>
</organism>
<evidence type="ECO:0000313" key="7">
    <source>
        <dbReference type="Proteomes" id="UP000799118"/>
    </source>
</evidence>
<evidence type="ECO:0000256" key="4">
    <source>
        <dbReference type="SAM" id="MobiDB-lite"/>
    </source>
</evidence>
<evidence type="ECO:0000256" key="1">
    <source>
        <dbReference type="ARBA" id="ARBA00023125"/>
    </source>
</evidence>
<evidence type="ECO:0000259" key="5">
    <source>
        <dbReference type="PROSITE" id="PS50118"/>
    </source>
</evidence>
<feature type="domain" description="HMG box" evidence="5">
    <location>
        <begin position="54"/>
        <end position="127"/>
    </location>
</feature>
<reference evidence="6" key="1">
    <citation type="journal article" date="2019" name="Environ. Microbiol.">
        <title>Fungal ecological strategies reflected in gene transcription - a case study of two litter decomposers.</title>
        <authorList>
            <person name="Barbi F."/>
            <person name="Kohler A."/>
            <person name="Barry K."/>
            <person name="Baskaran P."/>
            <person name="Daum C."/>
            <person name="Fauchery L."/>
            <person name="Ihrmark K."/>
            <person name="Kuo A."/>
            <person name="LaButti K."/>
            <person name="Lipzen A."/>
            <person name="Morin E."/>
            <person name="Grigoriev I.V."/>
            <person name="Henrissat B."/>
            <person name="Lindahl B."/>
            <person name="Martin F."/>
        </authorList>
    </citation>
    <scope>NUCLEOTIDE SEQUENCE</scope>
    <source>
        <strain evidence="6">JB14</strain>
    </source>
</reference>
<dbReference type="GO" id="GO:0000978">
    <property type="term" value="F:RNA polymerase II cis-regulatory region sequence-specific DNA binding"/>
    <property type="evidence" value="ECO:0007669"/>
    <property type="project" value="TreeGrafter"/>
</dbReference>
<dbReference type="Gene3D" id="1.10.30.10">
    <property type="entry name" value="High mobility group box domain"/>
    <property type="match status" value="1"/>
</dbReference>
<feature type="compositionally biased region" description="Low complexity" evidence="4">
    <location>
        <begin position="8"/>
        <end position="31"/>
    </location>
</feature>
<dbReference type="InterPro" id="IPR050140">
    <property type="entry name" value="SRY-related_HMG-box_TF-like"/>
</dbReference>
<dbReference type="Pfam" id="PF00505">
    <property type="entry name" value="HMG_box"/>
    <property type="match status" value="1"/>
</dbReference>
<dbReference type="InterPro" id="IPR009071">
    <property type="entry name" value="HMG_box_dom"/>
</dbReference>
<keyword evidence="3" id="KW-0539">Nucleus</keyword>
<keyword evidence="7" id="KW-1185">Reference proteome</keyword>
<feature type="DNA-binding region" description="HMG box" evidence="3">
    <location>
        <begin position="54"/>
        <end position="127"/>
    </location>
</feature>
<keyword evidence="1 3" id="KW-0238">DNA-binding</keyword>